<keyword evidence="3" id="KW-1185">Reference proteome</keyword>
<organism evidence="2 3">
    <name type="scientific">Penicillium italicum</name>
    <name type="common">Blue mold</name>
    <dbReference type="NCBI Taxonomy" id="40296"/>
    <lineage>
        <taxon>Eukaryota</taxon>
        <taxon>Fungi</taxon>
        <taxon>Dikarya</taxon>
        <taxon>Ascomycota</taxon>
        <taxon>Pezizomycotina</taxon>
        <taxon>Eurotiomycetes</taxon>
        <taxon>Eurotiomycetidae</taxon>
        <taxon>Eurotiales</taxon>
        <taxon>Aspergillaceae</taxon>
        <taxon>Penicillium</taxon>
    </lineage>
</organism>
<dbReference type="InterPro" id="IPR051678">
    <property type="entry name" value="AGP_Transferase"/>
</dbReference>
<reference evidence="2 3" key="1">
    <citation type="journal article" date="2015" name="Mol. Plant Microbe Interact.">
        <title>Genome, transcriptome, and functional analyses of Penicillium expansum provide new insights into secondary metabolism and pathogenicity.</title>
        <authorList>
            <person name="Ballester A.R."/>
            <person name="Marcet-Houben M."/>
            <person name="Levin E."/>
            <person name="Sela N."/>
            <person name="Selma-Lazaro C."/>
            <person name="Carmona L."/>
            <person name="Wisniewski M."/>
            <person name="Droby S."/>
            <person name="Gonzalez-Candelas L."/>
            <person name="Gabaldon T."/>
        </authorList>
    </citation>
    <scope>NUCLEOTIDE SEQUENCE [LARGE SCALE GENOMIC DNA]</scope>
    <source>
        <strain evidence="2 3">PHI-1</strain>
    </source>
</reference>
<dbReference type="PANTHER" id="PTHR21310">
    <property type="entry name" value="AMINOGLYCOSIDE PHOSPHOTRANSFERASE-RELATED-RELATED"/>
    <property type="match status" value="1"/>
</dbReference>
<dbReference type="InterPro" id="IPR011009">
    <property type="entry name" value="Kinase-like_dom_sf"/>
</dbReference>
<gene>
    <name evidence="2" type="ORF">PITC_042930</name>
</gene>
<protein>
    <submittedName>
        <fullName evidence="2">Aminoglycoside phosphotransferase</fullName>
    </submittedName>
</protein>
<dbReference type="HOGENOM" id="CLU_072119_0_0_1"/>
<proteinExistence type="predicted"/>
<dbReference type="Gene3D" id="3.90.1200.10">
    <property type="match status" value="1"/>
</dbReference>
<dbReference type="GO" id="GO:0016740">
    <property type="term" value="F:transferase activity"/>
    <property type="evidence" value="ECO:0007669"/>
    <property type="project" value="UniProtKB-KW"/>
</dbReference>
<dbReference type="SUPFAM" id="SSF56112">
    <property type="entry name" value="Protein kinase-like (PK-like)"/>
    <property type="match status" value="1"/>
</dbReference>
<accession>A0A0A2KZP1</accession>
<dbReference type="AlphaFoldDB" id="A0A0A2KZP1"/>
<comment type="caution">
    <text evidence="2">The sequence shown here is derived from an EMBL/GenBank/DDBJ whole genome shotgun (WGS) entry which is preliminary data.</text>
</comment>
<feature type="domain" description="Aminoglycoside phosphotransferase" evidence="1">
    <location>
        <begin position="70"/>
        <end position="304"/>
    </location>
</feature>
<evidence type="ECO:0000259" key="1">
    <source>
        <dbReference type="Pfam" id="PF01636"/>
    </source>
</evidence>
<keyword evidence="2" id="KW-0808">Transferase</keyword>
<dbReference type="PhylomeDB" id="A0A0A2KZP1"/>
<dbReference type="OrthoDB" id="428260at2759"/>
<dbReference type="EMBL" id="JQGA01001117">
    <property type="protein sequence ID" value="KGO69830.1"/>
    <property type="molecule type" value="Genomic_DNA"/>
</dbReference>
<evidence type="ECO:0000313" key="3">
    <source>
        <dbReference type="Proteomes" id="UP000030104"/>
    </source>
</evidence>
<evidence type="ECO:0000313" key="2">
    <source>
        <dbReference type="EMBL" id="KGO69830.1"/>
    </source>
</evidence>
<dbReference type="InterPro" id="IPR002575">
    <property type="entry name" value="Aminoglycoside_PTrfase"/>
</dbReference>
<dbReference type="Proteomes" id="UP000030104">
    <property type="component" value="Unassembled WGS sequence"/>
</dbReference>
<sequence>MSTPDSSYLPPALSADAISQLIVSLDLPTPTSIEPLQVTAAFHSIYLIHFAATDSIQTSDGSVLPVNADGSVTLVLRVSGRQLPTIKTRNEVGVMAWVRQNTSIPIPAIIRFDDTDNNIVGHEFTLLEKAPGKSIDQIYHTLSLEVRTKMVHRLTDYLIELHAHPWDDFVGGLTLTNGEITHGPPIDENFWQLPDLEKYWAGSESLESLNPIPSHGFASFVDFTVGCLDRYIYAIEKHPSLESFKDLIPRIRAFAAALQDQAEQLNQVVYVLAHKDLHFANIMCDPDHPDYSITAVLDWEFSSVVPAPRWNPPRAFLWNMKWSPEDKDEQTRMEKLFESVCREKGAGKILEEMKLTPLQESMQTAVNHIRAIVEVCPRGQAQDRVAQWRAVAEAAMEAFGI</sequence>
<dbReference type="PANTHER" id="PTHR21310:SF51">
    <property type="entry name" value="AMINOGLYCOSIDE PHOSPHOTRANSFERASE DOMAIN-CONTAINING PROTEIN"/>
    <property type="match status" value="1"/>
</dbReference>
<dbReference type="Pfam" id="PF01636">
    <property type="entry name" value="APH"/>
    <property type="match status" value="1"/>
</dbReference>
<dbReference type="OMA" id="HLPRIKT"/>
<name>A0A0A2KZP1_PENIT</name>
<dbReference type="STRING" id="40296.A0A0A2KZP1"/>